<feature type="domain" description="PpiC" evidence="2">
    <location>
        <begin position="20"/>
        <end position="113"/>
    </location>
</feature>
<dbReference type="PROSITE" id="PS50198">
    <property type="entry name" value="PPIC_PPIASE_2"/>
    <property type="match status" value="1"/>
</dbReference>
<dbReference type="PANTHER" id="PTHR47245:SF2">
    <property type="entry name" value="PEPTIDYL-PROLYL CIS-TRANS ISOMERASE HP_0175-RELATED"/>
    <property type="match status" value="1"/>
</dbReference>
<evidence type="ECO:0000313" key="3">
    <source>
        <dbReference type="EMBL" id="PIV47344.1"/>
    </source>
</evidence>
<keyword evidence="1" id="KW-0697">Rotamase</keyword>
<dbReference type="InterPro" id="IPR000297">
    <property type="entry name" value="PPIase_PpiC"/>
</dbReference>
<accession>A0A2M7DEQ6</accession>
<gene>
    <name evidence="3" type="ORF">COS21_00475</name>
</gene>
<comment type="caution">
    <text evidence="3">The sequence shown here is derived from an EMBL/GenBank/DDBJ whole genome shotgun (WGS) entry which is preliminary data.</text>
</comment>
<name>A0A2M7DEQ6_9BACT</name>
<dbReference type="InterPro" id="IPR046357">
    <property type="entry name" value="PPIase_dom_sf"/>
</dbReference>
<evidence type="ECO:0000313" key="4">
    <source>
        <dbReference type="Proteomes" id="UP000229030"/>
    </source>
</evidence>
<proteinExistence type="predicted"/>
<dbReference type="GO" id="GO:0003755">
    <property type="term" value="F:peptidyl-prolyl cis-trans isomerase activity"/>
    <property type="evidence" value="ECO:0007669"/>
    <property type="project" value="UniProtKB-KW"/>
</dbReference>
<organism evidence="3 4">
    <name type="scientific">bacterium (Candidatus Gribaldobacteria) CG02_land_8_20_14_3_00_41_15</name>
    <dbReference type="NCBI Taxonomy" id="2014270"/>
    <lineage>
        <taxon>Bacteria</taxon>
        <taxon>Candidatus Gribaldobacteria</taxon>
    </lineage>
</organism>
<evidence type="ECO:0000256" key="1">
    <source>
        <dbReference type="PROSITE-ProRule" id="PRU00278"/>
    </source>
</evidence>
<dbReference type="SUPFAM" id="SSF54534">
    <property type="entry name" value="FKBP-like"/>
    <property type="match status" value="1"/>
</dbReference>
<dbReference type="Pfam" id="PF00639">
    <property type="entry name" value="Rotamase"/>
    <property type="match status" value="1"/>
</dbReference>
<protein>
    <recommendedName>
        <fullName evidence="2">PpiC domain-containing protein</fullName>
    </recommendedName>
</protein>
<dbReference type="EMBL" id="PETV01000014">
    <property type="protein sequence ID" value="PIV47344.1"/>
    <property type="molecule type" value="Genomic_DNA"/>
</dbReference>
<reference evidence="4" key="1">
    <citation type="submission" date="2017-09" db="EMBL/GenBank/DDBJ databases">
        <title>Depth-based differentiation of microbial function through sediment-hosted aquifers and enrichment of novel symbionts in the deep terrestrial subsurface.</title>
        <authorList>
            <person name="Probst A.J."/>
            <person name="Ladd B."/>
            <person name="Jarett J.K."/>
            <person name="Geller-Mcgrath D.E."/>
            <person name="Sieber C.M.K."/>
            <person name="Emerson J.B."/>
            <person name="Anantharaman K."/>
            <person name="Thomas B.C."/>
            <person name="Malmstrom R."/>
            <person name="Stieglmeier M."/>
            <person name="Klingl A."/>
            <person name="Woyke T."/>
            <person name="Ryan C.M."/>
            <person name="Banfield J.F."/>
        </authorList>
    </citation>
    <scope>NUCLEOTIDE SEQUENCE [LARGE SCALE GENOMIC DNA]</scope>
</reference>
<dbReference type="Gene3D" id="3.10.50.40">
    <property type="match status" value="1"/>
</dbReference>
<dbReference type="AlphaFoldDB" id="A0A2M7DEQ6"/>
<feature type="non-terminal residue" evidence="3">
    <location>
        <position position="131"/>
    </location>
</feature>
<dbReference type="PANTHER" id="PTHR47245">
    <property type="entry name" value="PEPTIDYLPROLYL ISOMERASE"/>
    <property type="match status" value="1"/>
</dbReference>
<sequence length="131" mass="14402">MIGETPLLEFKEQNPGVRQLTDEENQQLADYNKQAETKAEEILGKVLSGGDFAALAKQYSEDEKTKEASGDLGWVTTNDQPELVELAKKIPVGKTSTDLTTSGLGYEIIKLEGKRDKTDAFTNQPVQEVKA</sequence>
<evidence type="ECO:0000259" key="2">
    <source>
        <dbReference type="PROSITE" id="PS50198"/>
    </source>
</evidence>
<dbReference type="Proteomes" id="UP000229030">
    <property type="component" value="Unassembled WGS sequence"/>
</dbReference>
<keyword evidence="1" id="KW-0413">Isomerase</keyword>
<dbReference type="InterPro" id="IPR050245">
    <property type="entry name" value="PrsA_foldase"/>
</dbReference>